<feature type="compositionally biased region" description="Basic and acidic residues" evidence="1">
    <location>
        <begin position="456"/>
        <end position="466"/>
    </location>
</feature>
<dbReference type="AlphaFoldDB" id="A0AA88GDY2"/>
<evidence type="ECO:0000256" key="1">
    <source>
        <dbReference type="SAM" id="MobiDB-lite"/>
    </source>
</evidence>
<organism evidence="2 3">
    <name type="scientific">Naegleria lovaniensis</name>
    <name type="common">Amoeba</name>
    <dbReference type="NCBI Taxonomy" id="51637"/>
    <lineage>
        <taxon>Eukaryota</taxon>
        <taxon>Discoba</taxon>
        <taxon>Heterolobosea</taxon>
        <taxon>Tetramitia</taxon>
        <taxon>Eutetramitia</taxon>
        <taxon>Vahlkampfiidae</taxon>
        <taxon>Naegleria</taxon>
    </lineage>
</organism>
<protein>
    <submittedName>
        <fullName evidence="2">Uncharacterized protein</fullName>
    </submittedName>
</protein>
<sequence>MSKMYGESSQNQTRRSFLSKCIDSFDHRDDDMERIQENEWMFLKYPINLPTGVSSSSNNKAFILDYSKIDDYLQFNYNEETESEKHNSRKCQNESDNDIGKCFQETPEATFSLSSFENEFLPCNDTQEFLNSADLTSEPELDDPEIIHFEKKATTPQILYHQNNIAESQLSSVNNVYYGSNTKSVEWLLDVILQIYEYCYQLFTSSNKGSQIIATHGYSTSLLIHTMITTKYHDKIIIDMIWKDILKSIKAYKHNYESIAIFDKFLVDDFSLKAFYSFIVHREFENQIPELRPSLIEIPKSVDDLLNDLDYSILTPRKSNIVSEIIREKKEKLGNENYQCRSSSILETISHSVITVEHAVSAIYNLMSKGLVKIEEFTDITSREKMYNYFTRKFTVQITPGLIDAKRIVLSEFIGYLVKIKTGRLDQIINELEPFIINSVAVSHTNKSLTTTLSNRAEHTTRDKTPPDYLSKSVPYCDKNETKEKHESNDHVRDHFFKKPTNPVDDVDSLSKLEGFLLHQDSPTSSSSPNKLQNIKQTSYLSDSFDIILEIHERTHQTIQTEQELKHLESFLKANIEKLFKYKAHLTHSPDGRHIFTLLQDALNLITDRLHSSCHAQTLRTRLLLRKINDWKLEAMSM</sequence>
<evidence type="ECO:0000313" key="2">
    <source>
        <dbReference type="EMBL" id="KAG2373048.1"/>
    </source>
</evidence>
<dbReference type="Proteomes" id="UP000816034">
    <property type="component" value="Unassembled WGS sequence"/>
</dbReference>
<accession>A0AA88GDY2</accession>
<keyword evidence="3" id="KW-1185">Reference proteome</keyword>
<dbReference type="EMBL" id="PYSW02000061">
    <property type="protein sequence ID" value="KAG2373048.1"/>
    <property type="molecule type" value="Genomic_DNA"/>
</dbReference>
<feature type="compositionally biased region" description="Basic and acidic residues" evidence="1">
    <location>
        <begin position="481"/>
        <end position="497"/>
    </location>
</feature>
<evidence type="ECO:0000313" key="3">
    <source>
        <dbReference type="Proteomes" id="UP000816034"/>
    </source>
</evidence>
<gene>
    <name evidence="2" type="ORF">C9374_012894</name>
</gene>
<name>A0AA88GDY2_NAELO</name>
<feature type="region of interest" description="Disordered" evidence="1">
    <location>
        <begin position="453"/>
        <end position="475"/>
    </location>
</feature>
<reference evidence="2 3" key="1">
    <citation type="journal article" date="2018" name="BMC Genomics">
        <title>The genome of Naegleria lovaniensis, the basis for a comparative approach to unravel pathogenicity factors of the human pathogenic amoeba N. fowleri.</title>
        <authorList>
            <person name="Liechti N."/>
            <person name="Schurch N."/>
            <person name="Bruggmann R."/>
            <person name="Wittwer M."/>
        </authorList>
    </citation>
    <scope>NUCLEOTIDE SEQUENCE [LARGE SCALE GENOMIC DNA]</scope>
    <source>
        <strain evidence="2 3">ATCC 30569</strain>
    </source>
</reference>
<comment type="caution">
    <text evidence="2">The sequence shown here is derived from an EMBL/GenBank/DDBJ whole genome shotgun (WGS) entry which is preliminary data.</text>
</comment>
<dbReference type="GeneID" id="68105348"/>
<feature type="region of interest" description="Disordered" evidence="1">
    <location>
        <begin position="481"/>
        <end position="500"/>
    </location>
</feature>
<proteinExistence type="predicted"/>
<dbReference type="RefSeq" id="XP_044542222.1">
    <property type="nucleotide sequence ID" value="XM_044688710.1"/>
</dbReference>